<proteinExistence type="predicted"/>
<accession>A0ABP0B687</accession>
<dbReference type="SUPFAM" id="SSF57701">
    <property type="entry name" value="Zn2/Cys6 DNA-binding domain"/>
    <property type="match status" value="1"/>
</dbReference>
<evidence type="ECO:0000313" key="6">
    <source>
        <dbReference type="Proteomes" id="UP001642405"/>
    </source>
</evidence>
<feature type="region of interest" description="Disordered" evidence="3">
    <location>
        <begin position="732"/>
        <end position="751"/>
    </location>
</feature>
<evidence type="ECO:0000259" key="4">
    <source>
        <dbReference type="PROSITE" id="PS50048"/>
    </source>
</evidence>
<name>A0ABP0B687_9PEZI</name>
<dbReference type="PROSITE" id="PS50048">
    <property type="entry name" value="ZN2_CY6_FUNGAL_2"/>
    <property type="match status" value="1"/>
</dbReference>
<evidence type="ECO:0000256" key="2">
    <source>
        <dbReference type="ARBA" id="ARBA00023242"/>
    </source>
</evidence>
<dbReference type="PROSITE" id="PS00463">
    <property type="entry name" value="ZN2_CY6_FUNGAL_1"/>
    <property type="match status" value="1"/>
</dbReference>
<evidence type="ECO:0000313" key="5">
    <source>
        <dbReference type="EMBL" id="CAK7215080.1"/>
    </source>
</evidence>
<dbReference type="CDD" id="cd12148">
    <property type="entry name" value="fungal_TF_MHR"/>
    <property type="match status" value="1"/>
</dbReference>
<feature type="domain" description="Zn(2)-C6 fungal-type" evidence="4">
    <location>
        <begin position="12"/>
        <end position="41"/>
    </location>
</feature>
<dbReference type="SMART" id="SM00066">
    <property type="entry name" value="GAL4"/>
    <property type="match status" value="1"/>
</dbReference>
<dbReference type="PANTHER" id="PTHR31001:SF90">
    <property type="entry name" value="CENTROMERE DNA-BINDING PROTEIN COMPLEX CBF3 SUBUNIT B"/>
    <property type="match status" value="1"/>
</dbReference>
<dbReference type="Gene3D" id="4.10.240.10">
    <property type="entry name" value="Zn(2)-C6 fungal-type DNA-binding domain"/>
    <property type="match status" value="1"/>
</dbReference>
<reference evidence="5 6" key="1">
    <citation type="submission" date="2024-01" db="EMBL/GenBank/DDBJ databases">
        <authorList>
            <person name="Allen C."/>
            <person name="Tagirdzhanova G."/>
        </authorList>
    </citation>
    <scope>NUCLEOTIDE SEQUENCE [LARGE SCALE GENOMIC DNA]</scope>
</reference>
<feature type="region of interest" description="Disordered" evidence="3">
    <location>
        <begin position="484"/>
        <end position="504"/>
    </location>
</feature>
<keyword evidence="2" id="KW-0539">Nucleus</keyword>
<organism evidence="5 6">
    <name type="scientific">Sporothrix curviconia</name>
    <dbReference type="NCBI Taxonomy" id="1260050"/>
    <lineage>
        <taxon>Eukaryota</taxon>
        <taxon>Fungi</taxon>
        <taxon>Dikarya</taxon>
        <taxon>Ascomycota</taxon>
        <taxon>Pezizomycotina</taxon>
        <taxon>Sordariomycetes</taxon>
        <taxon>Sordariomycetidae</taxon>
        <taxon>Ophiostomatales</taxon>
        <taxon>Ophiostomataceae</taxon>
        <taxon>Sporothrix</taxon>
    </lineage>
</organism>
<feature type="region of interest" description="Disordered" evidence="3">
    <location>
        <begin position="836"/>
        <end position="874"/>
    </location>
</feature>
<keyword evidence="6" id="KW-1185">Reference proteome</keyword>
<gene>
    <name evidence="5" type="ORF">SCUCBS95973_002357</name>
</gene>
<dbReference type="InterPro" id="IPR001138">
    <property type="entry name" value="Zn2Cys6_DnaBD"/>
</dbReference>
<dbReference type="InterPro" id="IPR036864">
    <property type="entry name" value="Zn2-C6_fun-type_DNA-bd_sf"/>
</dbReference>
<feature type="compositionally biased region" description="Pro residues" evidence="3">
    <location>
        <begin position="859"/>
        <end position="868"/>
    </location>
</feature>
<feature type="compositionally biased region" description="Gly residues" evidence="3">
    <location>
        <begin position="115"/>
        <end position="127"/>
    </location>
</feature>
<evidence type="ECO:0000256" key="1">
    <source>
        <dbReference type="ARBA" id="ARBA00004123"/>
    </source>
</evidence>
<dbReference type="Pfam" id="PF00172">
    <property type="entry name" value="Zn_clus"/>
    <property type="match status" value="1"/>
</dbReference>
<dbReference type="Proteomes" id="UP001642405">
    <property type="component" value="Unassembled WGS sequence"/>
</dbReference>
<dbReference type="CDD" id="cd00067">
    <property type="entry name" value="GAL4"/>
    <property type="match status" value="1"/>
</dbReference>
<protein>
    <recommendedName>
        <fullName evidence="4">Zn(2)-C6 fungal-type domain-containing protein</fullName>
    </recommendedName>
</protein>
<dbReference type="InterPro" id="IPR050613">
    <property type="entry name" value="Sec_Metabolite_Reg"/>
</dbReference>
<sequence length="895" mass="97641">MQPRISQRQSLACRECTRSKRKCSKDIPCTRCRRLGLDCSREVVRLRRVISQNGREIAFLDSLRAELEGTTGAGGTGADGSYGAGASPARIARALQRLTHRVQFLQSGQPASGGADIGPGSDGGGGLASLATVAESYEQQGHRGGNLSSPLDNPGRRDGDAGDNDDNGRRQQHSHQYSKHSGHHGHHRRRSSSPSASSQDMHDSLIVTALEHIAWGRNTGSCYPHRRCACQYNTNGPTHYYSQQILYSPVAARVVQENLPGRARAEAMVRFHLEHVAWHHSCLHAPTFTAQCTRFWATGQTEHAQWLALYLAVISTTHFCLLHSPKYGQAPAFGATAGAPPLAVDPSDPQSAQSLFQAMLDVLHECQFLQNVSLFAVQAIVISTEVAHNLGLSQLNATLLAAAVRIAECLGVHKIEDDPVRRGMPEQARSPVEQQEMDAQEAVERREREIGRRVWLQMVVQDHFAMPFTDGYVIHPRQYATGLPRNCDDADPSEGGDGLVEKPDSLPTISSYNRVLSTLARLVPELADGLGPLRARKPLHEQYEHILAMDQKMRQVVRAIPPFFLRQDPVLEAQVPWLAIARQSMAITAAEKIIMVHRPFLFRSFQQPPTGASGILPPTSTPVPSYIHTRRTCVSAAMTILREHRNITEAGDMSLWTHTAFCITAALLLSFEVLCSAGATTDDAAAPALLEQHATYRSAIQYARTYLSSRMHDVLAQRGVLLIDSLFPGGPNNDAMTPSTTTATGSGTGGSSSIKFDEVVSAFTAGWAMFGLSSELMHQQQQQQQQQRGVPVGIPSPQRLVTRYASGTPILPPLSALPAQPYAGMGGVGMPGINLPTVHSPGDYGQPHHPHTHHAPHQPQQPPPPPFPETMSPNLEDFDAWFQHIFATGHGTTFE</sequence>
<dbReference type="EMBL" id="CAWUHB010000009">
    <property type="protein sequence ID" value="CAK7215080.1"/>
    <property type="molecule type" value="Genomic_DNA"/>
</dbReference>
<evidence type="ECO:0000256" key="3">
    <source>
        <dbReference type="SAM" id="MobiDB-lite"/>
    </source>
</evidence>
<comment type="caution">
    <text evidence="5">The sequence shown here is derived from an EMBL/GenBank/DDBJ whole genome shotgun (WGS) entry which is preliminary data.</text>
</comment>
<feature type="region of interest" description="Disordered" evidence="3">
    <location>
        <begin position="107"/>
        <end position="200"/>
    </location>
</feature>
<comment type="subcellular location">
    <subcellularLocation>
        <location evidence="1">Nucleus</location>
    </subcellularLocation>
</comment>
<dbReference type="PANTHER" id="PTHR31001">
    <property type="entry name" value="UNCHARACTERIZED TRANSCRIPTIONAL REGULATORY PROTEIN"/>
    <property type="match status" value="1"/>
</dbReference>
<feature type="compositionally biased region" description="Basic residues" evidence="3">
    <location>
        <begin position="170"/>
        <end position="191"/>
    </location>
</feature>